<evidence type="ECO:0000256" key="5">
    <source>
        <dbReference type="ARBA" id="ARBA00022989"/>
    </source>
</evidence>
<keyword evidence="6" id="KW-0443">Lipid metabolism</keyword>
<evidence type="ECO:0000259" key="10">
    <source>
        <dbReference type="Pfam" id="PF13813"/>
    </source>
</evidence>
<feature type="transmembrane region" description="Helical" evidence="9">
    <location>
        <begin position="32"/>
        <end position="51"/>
    </location>
</feature>
<dbReference type="InterPro" id="IPR044851">
    <property type="entry name" value="Wax_synthase"/>
</dbReference>
<dbReference type="Proteomes" id="UP000197138">
    <property type="component" value="Unassembled WGS sequence"/>
</dbReference>
<dbReference type="GO" id="GO:0016020">
    <property type="term" value="C:membrane"/>
    <property type="evidence" value="ECO:0007669"/>
    <property type="project" value="UniProtKB-SubCell"/>
</dbReference>
<proteinExistence type="inferred from homology"/>
<dbReference type="PIRSF" id="PIRSF037006">
    <property type="entry name" value="Wax_synthase"/>
    <property type="match status" value="1"/>
</dbReference>
<reference evidence="12 14" key="3">
    <citation type="submission" date="2017-11" db="EMBL/GenBank/DDBJ databases">
        <title>De-novo sequencing of pomegranate (Punica granatum L.) genome.</title>
        <authorList>
            <person name="Akparov Z."/>
            <person name="Amiraslanov A."/>
            <person name="Hajiyeva S."/>
            <person name="Abbasov M."/>
            <person name="Kaur K."/>
            <person name="Hamwieh A."/>
            <person name="Solovyev V."/>
            <person name="Salamov A."/>
            <person name="Braich B."/>
            <person name="Kosarev P."/>
            <person name="Mahmoud A."/>
            <person name="Hajiyev E."/>
            <person name="Babayeva S."/>
            <person name="Izzatullayeva V."/>
            <person name="Mammadov A."/>
            <person name="Mammadov A."/>
            <person name="Sharifova S."/>
            <person name="Ojaghi J."/>
            <person name="Eynullazada K."/>
            <person name="Bayramov B."/>
            <person name="Abdulazimova A."/>
            <person name="Shahmuradov I."/>
        </authorList>
    </citation>
    <scope>NUCLEOTIDE SEQUENCE [LARGE SCALE GENOMIC DNA]</scope>
    <source>
        <strain evidence="12">AG2017</strain>
        <strain evidence="14">cv. AG2017</strain>
        <tissue evidence="12">Leaf</tissue>
    </source>
</reference>
<keyword evidence="7 9" id="KW-0472">Membrane</keyword>
<comment type="similarity">
    <text evidence="2">Belongs to the wax synthase family.</text>
</comment>
<keyword evidence="3" id="KW-0808">Transferase</keyword>
<evidence type="ECO:0000313" key="13">
    <source>
        <dbReference type="Proteomes" id="UP000197138"/>
    </source>
</evidence>
<name>A0A218X9D6_PUNGR</name>
<feature type="transmembrane region" description="Helical" evidence="9">
    <location>
        <begin position="231"/>
        <end position="255"/>
    </location>
</feature>
<dbReference type="GeneID" id="116190294"/>
<reference evidence="11" key="2">
    <citation type="submission" date="2017-06" db="EMBL/GenBank/DDBJ databases">
        <title>The pomegranate genome and the genomics of punicalagin biosynthesis.</title>
        <authorList>
            <person name="Xu C."/>
        </authorList>
    </citation>
    <scope>NUCLEOTIDE SEQUENCE [LARGE SCALE GENOMIC DNA]</scope>
    <source>
        <tissue evidence="11">Fresh leaf</tissue>
    </source>
</reference>
<keyword evidence="5 9" id="KW-1133">Transmembrane helix</keyword>
<reference evidence="13" key="1">
    <citation type="journal article" date="2017" name="Plant J.">
        <title>The pomegranate (Punica granatum L.) genome and the genomics of punicalagin biosynthesis.</title>
        <authorList>
            <person name="Qin G."/>
            <person name="Xu C."/>
            <person name="Ming R."/>
            <person name="Tang H."/>
            <person name="Guyot R."/>
            <person name="Kramer E.M."/>
            <person name="Hu Y."/>
            <person name="Yi X."/>
            <person name="Qi Y."/>
            <person name="Xu X."/>
            <person name="Gao Z."/>
            <person name="Pan H."/>
            <person name="Jian J."/>
            <person name="Tian Y."/>
            <person name="Yue Z."/>
            <person name="Xu Y."/>
        </authorList>
    </citation>
    <scope>NUCLEOTIDE SEQUENCE [LARGE SCALE GENOMIC DNA]</scope>
    <source>
        <strain evidence="13">cv. Dabenzi</strain>
    </source>
</reference>
<evidence type="ECO:0000256" key="3">
    <source>
        <dbReference type="ARBA" id="ARBA00022679"/>
    </source>
</evidence>
<comment type="caution">
    <text evidence="11">The sequence shown here is derived from an EMBL/GenBank/DDBJ whole genome shotgun (WGS) entry which is preliminary data.</text>
</comment>
<comment type="subcellular location">
    <subcellularLocation>
        <location evidence="1">Membrane</location>
        <topology evidence="1">Multi-pass membrane protein</topology>
    </subcellularLocation>
</comment>
<evidence type="ECO:0000313" key="11">
    <source>
        <dbReference type="EMBL" id="OWM81330.1"/>
    </source>
</evidence>
<evidence type="ECO:0000256" key="8">
    <source>
        <dbReference type="ARBA" id="ARBA00023315"/>
    </source>
</evidence>
<dbReference type="InterPro" id="IPR017088">
    <property type="entry name" value="Wax_synthase_Magnoliopsida"/>
</dbReference>
<dbReference type="GO" id="GO:0006629">
    <property type="term" value="P:lipid metabolic process"/>
    <property type="evidence" value="ECO:0007669"/>
    <property type="project" value="UniProtKB-KW"/>
</dbReference>
<feature type="transmembrane region" description="Helical" evidence="9">
    <location>
        <begin position="124"/>
        <end position="141"/>
    </location>
</feature>
<dbReference type="Pfam" id="PF13813">
    <property type="entry name" value="MBOAT_2"/>
    <property type="match status" value="1"/>
</dbReference>
<feature type="transmembrane region" description="Helical" evidence="9">
    <location>
        <begin position="293"/>
        <end position="313"/>
    </location>
</feature>
<keyword evidence="4 9" id="KW-0812">Transmembrane</keyword>
<gene>
    <name evidence="11" type="ORF">CDL15_Pgr007368</name>
    <name evidence="12" type="ORF">CRG98_043286</name>
</gene>
<evidence type="ECO:0000256" key="2">
    <source>
        <dbReference type="ARBA" id="ARBA00007282"/>
    </source>
</evidence>
<accession>A0A218X9D6</accession>
<dbReference type="PANTHER" id="PTHR31595">
    <property type="entry name" value="LONG-CHAIN-ALCOHOL O-FATTY-ACYLTRANSFERASE 3-RELATED"/>
    <property type="match status" value="1"/>
</dbReference>
<organism evidence="11 13">
    <name type="scientific">Punica granatum</name>
    <name type="common">Pomegranate</name>
    <dbReference type="NCBI Taxonomy" id="22663"/>
    <lineage>
        <taxon>Eukaryota</taxon>
        <taxon>Viridiplantae</taxon>
        <taxon>Streptophyta</taxon>
        <taxon>Embryophyta</taxon>
        <taxon>Tracheophyta</taxon>
        <taxon>Spermatophyta</taxon>
        <taxon>Magnoliopsida</taxon>
        <taxon>eudicotyledons</taxon>
        <taxon>Gunneridae</taxon>
        <taxon>Pentapetalae</taxon>
        <taxon>rosids</taxon>
        <taxon>malvids</taxon>
        <taxon>Myrtales</taxon>
        <taxon>Lythraceae</taxon>
        <taxon>Punica</taxon>
    </lineage>
</organism>
<evidence type="ECO:0000256" key="4">
    <source>
        <dbReference type="ARBA" id="ARBA00022692"/>
    </source>
</evidence>
<evidence type="ECO:0000256" key="9">
    <source>
        <dbReference type="SAM" id="Phobius"/>
    </source>
</evidence>
<dbReference type="GO" id="GO:0008374">
    <property type="term" value="F:O-acyltransferase activity"/>
    <property type="evidence" value="ECO:0007669"/>
    <property type="project" value="InterPro"/>
</dbReference>
<dbReference type="EMBL" id="PGOL01004918">
    <property type="protein sequence ID" value="PKI36321.1"/>
    <property type="molecule type" value="Genomic_DNA"/>
</dbReference>
<dbReference type="PANTHER" id="PTHR31595:SF70">
    <property type="entry name" value="LONG-CHAIN-ALCOHOL O-FATTY-ACYLTRANSFERASE 3-RELATED"/>
    <property type="match status" value="1"/>
</dbReference>
<feature type="transmembrane region" description="Helical" evidence="9">
    <location>
        <begin position="7"/>
        <end position="26"/>
    </location>
</feature>
<dbReference type="AlphaFoldDB" id="A0A218X9D6"/>
<dbReference type="InterPro" id="IPR032805">
    <property type="entry name" value="Wax_synthase_dom"/>
</dbReference>
<feature type="domain" description="Wax synthase" evidence="10">
    <location>
        <begin position="184"/>
        <end position="269"/>
    </location>
</feature>
<evidence type="ECO:0000256" key="1">
    <source>
        <dbReference type="ARBA" id="ARBA00004141"/>
    </source>
</evidence>
<keyword evidence="14" id="KW-1185">Reference proteome</keyword>
<feature type="transmembrane region" description="Helical" evidence="9">
    <location>
        <begin position="261"/>
        <end position="281"/>
    </location>
</feature>
<keyword evidence="8" id="KW-0012">Acyltransferase</keyword>
<protein>
    <recommendedName>
        <fullName evidence="10">Wax synthase domain-containing protein</fullName>
    </recommendedName>
</protein>
<dbReference type="OrthoDB" id="1077582at2759"/>
<sequence>MDEELKVFLAVWIWTFAALYYCYSAVSQIPKGTMRLLALLPIFFFLTVLPLKLSSFHLGLLAVTSLTWLCNFKVLLFAFDKGPLAESRNLLHFISVACLPVKPQSPADRTHAQSRDALVMPRNVLLAIKVVLLALIFKAYAYRPLMHPYLASALYCVQVYLQAELLMAIFVIPARALIGPELDPQFNEPYLATSLQDFWGHRWNLFVSGLLRATVYHPARSLFAPVTGHKFASPLAMIATFTVSGLMHELIYYYVSRVRPTWEVTWFFVLQGVCVVAEVAAKRSLGRWWRLHRAVSGPLTVAFVMVTSVWLFLPQVTRNGVDDKAMEELYGLLCSGKESFSAFAKLGKSTSM</sequence>
<feature type="transmembrane region" description="Helical" evidence="9">
    <location>
        <begin position="153"/>
        <end position="178"/>
    </location>
</feature>
<evidence type="ECO:0000256" key="7">
    <source>
        <dbReference type="ARBA" id="ARBA00023136"/>
    </source>
</evidence>
<evidence type="ECO:0000313" key="12">
    <source>
        <dbReference type="EMBL" id="PKI36321.1"/>
    </source>
</evidence>
<dbReference type="Proteomes" id="UP000233551">
    <property type="component" value="Unassembled WGS sequence"/>
</dbReference>
<feature type="transmembrane region" description="Helical" evidence="9">
    <location>
        <begin position="58"/>
        <end position="79"/>
    </location>
</feature>
<evidence type="ECO:0000313" key="14">
    <source>
        <dbReference type="Proteomes" id="UP000233551"/>
    </source>
</evidence>
<evidence type="ECO:0000256" key="6">
    <source>
        <dbReference type="ARBA" id="ARBA00023098"/>
    </source>
</evidence>
<dbReference type="STRING" id="22663.A0A218X9D6"/>
<dbReference type="EMBL" id="MTKT01002214">
    <property type="protein sequence ID" value="OWM81330.1"/>
    <property type="molecule type" value="Genomic_DNA"/>
</dbReference>